<dbReference type="SUPFAM" id="SSF49478">
    <property type="entry name" value="Cna protein B-type domain"/>
    <property type="match status" value="1"/>
</dbReference>
<dbReference type="GO" id="GO:0005975">
    <property type="term" value="P:carbohydrate metabolic process"/>
    <property type="evidence" value="ECO:0007669"/>
    <property type="project" value="UniProtKB-ARBA"/>
</dbReference>
<dbReference type="NCBIfam" id="TIGR01167">
    <property type="entry name" value="LPXTG_anchor"/>
    <property type="match status" value="1"/>
</dbReference>
<dbReference type="InterPro" id="IPR026466">
    <property type="entry name" value="Fim_isopep_form_D2_dom"/>
</dbReference>
<dbReference type="GeneID" id="42865761"/>
<evidence type="ECO:0000313" key="11">
    <source>
        <dbReference type="Proteomes" id="UP000006408"/>
    </source>
</evidence>
<evidence type="ECO:0000259" key="9">
    <source>
        <dbReference type="Pfam" id="PF17802"/>
    </source>
</evidence>
<dbReference type="InterPro" id="IPR041033">
    <property type="entry name" value="SpaA_PFL_dom_1"/>
</dbReference>
<dbReference type="eggNOG" id="COG4932">
    <property type="taxonomic scope" value="Bacteria"/>
</dbReference>
<feature type="signal peptide" evidence="6">
    <location>
        <begin position="1"/>
        <end position="30"/>
    </location>
</feature>
<keyword evidence="4" id="KW-0572">Peptidoglycan-anchor</keyword>
<reference evidence="10" key="1">
    <citation type="submission" date="2009-04" db="EMBL/GenBank/DDBJ databases">
        <authorList>
            <person name="Weinstock G."/>
            <person name="Sodergren E."/>
            <person name="Clifton S."/>
            <person name="Fulton L."/>
            <person name="Fulton B."/>
            <person name="Courtney L."/>
            <person name="Fronick C."/>
            <person name="Harrison M."/>
            <person name="Strong C."/>
            <person name="Farmer C."/>
            <person name="Delahaunty K."/>
            <person name="Markovic C."/>
            <person name="Hall O."/>
            <person name="Minx P."/>
            <person name="Tomlinson C."/>
            <person name="Mitreva M."/>
            <person name="Nelson J."/>
            <person name="Hou S."/>
            <person name="Wollam A."/>
            <person name="Pepin K.H."/>
            <person name="Johnson M."/>
            <person name="Bhonagiri V."/>
            <person name="Nash W.E."/>
            <person name="Warren W."/>
            <person name="Chinwalla A."/>
            <person name="Mardis E.R."/>
            <person name="Wilson R.K."/>
        </authorList>
    </citation>
    <scope>NUCLEOTIDE SEQUENCE [LARGE SCALE GENOMIC DNA]</scope>
    <source>
        <strain evidence="10">DSM 20098</strain>
    </source>
</reference>
<keyword evidence="1" id="KW-0134">Cell wall</keyword>
<dbReference type="Proteomes" id="UP000006408">
    <property type="component" value="Unassembled WGS sequence"/>
</dbReference>
<evidence type="ECO:0000259" key="8">
    <source>
        <dbReference type="Pfam" id="PF16569"/>
    </source>
</evidence>
<gene>
    <name evidence="10" type="ORF">BIFANG_02092</name>
</gene>
<evidence type="ECO:0000313" key="10">
    <source>
        <dbReference type="EMBL" id="EEP21974.1"/>
    </source>
</evidence>
<dbReference type="Gene3D" id="2.60.40.740">
    <property type="match status" value="1"/>
</dbReference>
<dbReference type="InterPro" id="IPR019931">
    <property type="entry name" value="LPXTG_anchor"/>
</dbReference>
<feature type="domain" description="Gram-positive pilin backbone subunit 2 Cna-B-like" evidence="8">
    <location>
        <begin position="212"/>
        <end position="332"/>
    </location>
</feature>
<dbReference type="AlphaFoldDB" id="C4FCR6"/>
<evidence type="ECO:0000259" key="7">
    <source>
        <dbReference type="Pfam" id="PF00746"/>
    </source>
</evidence>
<evidence type="ECO:0000256" key="2">
    <source>
        <dbReference type="ARBA" id="ARBA00022525"/>
    </source>
</evidence>
<dbReference type="HOGENOM" id="CLU_028873_0_0_11"/>
<dbReference type="NCBIfam" id="NF033902">
    <property type="entry name" value="iso_D2_wall_anc"/>
    <property type="match status" value="1"/>
</dbReference>
<keyword evidence="2" id="KW-0964">Secreted</keyword>
<dbReference type="RefSeq" id="WP_003825063.1">
    <property type="nucleotide sequence ID" value="NZ_AP012322.1"/>
</dbReference>
<accession>C4FCR6</accession>
<dbReference type="EMBL" id="ABYS02000001">
    <property type="protein sequence ID" value="EEP21974.1"/>
    <property type="molecule type" value="Genomic_DNA"/>
</dbReference>
<proteinExistence type="predicted"/>
<evidence type="ECO:0000256" key="1">
    <source>
        <dbReference type="ARBA" id="ARBA00022512"/>
    </source>
</evidence>
<dbReference type="Pfam" id="PF17802">
    <property type="entry name" value="SpaA"/>
    <property type="match status" value="1"/>
</dbReference>
<keyword evidence="5" id="KW-0812">Transmembrane</keyword>
<feature type="domain" description="Gram-positive cocci surface proteins LPxTG" evidence="7">
    <location>
        <begin position="478"/>
        <end position="519"/>
    </location>
</feature>
<evidence type="ECO:0000256" key="3">
    <source>
        <dbReference type="ARBA" id="ARBA00022729"/>
    </source>
</evidence>
<keyword evidence="5" id="KW-0472">Membrane</keyword>
<keyword evidence="5" id="KW-1133">Transmembrane helix</keyword>
<keyword evidence="11" id="KW-1185">Reference proteome</keyword>
<evidence type="ECO:0000256" key="4">
    <source>
        <dbReference type="ARBA" id="ARBA00023088"/>
    </source>
</evidence>
<organism evidence="10 11">
    <name type="scientific">Bifidobacterium angulatum DSM 20098 = JCM 7096</name>
    <dbReference type="NCBI Taxonomy" id="518635"/>
    <lineage>
        <taxon>Bacteria</taxon>
        <taxon>Bacillati</taxon>
        <taxon>Actinomycetota</taxon>
        <taxon>Actinomycetes</taxon>
        <taxon>Bifidobacteriales</taxon>
        <taxon>Bifidobacteriaceae</taxon>
        <taxon>Bifidobacterium</taxon>
    </lineage>
</organism>
<dbReference type="InterPro" id="IPR013783">
    <property type="entry name" value="Ig-like_fold"/>
</dbReference>
<dbReference type="InterPro" id="IPR032334">
    <property type="entry name" value="GramPos_pilinBB"/>
</dbReference>
<keyword evidence="3 6" id="KW-0732">Signal</keyword>
<protein>
    <submittedName>
        <fullName evidence="10">LPXTG-motif cell wall anchor domain protein</fullName>
    </submittedName>
</protein>
<dbReference type="InterPro" id="IPR048052">
    <property type="entry name" value="FM1-like"/>
</dbReference>
<name>C4FCR6_9BIFI</name>
<dbReference type="KEGG" id="bang:BBAG_1442"/>
<dbReference type="NCBIfam" id="TIGR04226">
    <property type="entry name" value="RrgB_K2N_iso_D2"/>
    <property type="match status" value="1"/>
</dbReference>
<dbReference type="Pfam" id="PF16569">
    <property type="entry name" value="GramPos_pilinBB"/>
    <property type="match status" value="1"/>
</dbReference>
<evidence type="ECO:0000256" key="5">
    <source>
        <dbReference type="SAM" id="Phobius"/>
    </source>
</evidence>
<feature type="transmembrane region" description="Helical" evidence="5">
    <location>
        <begin position="495"/>
        <end position="515"/>
    </location>
</feature>
<dbReference type="Gene3D" id="2.60.40.10">
    <property type="entry name" value="Immunoglobulins"/>
    <property type="match status" value="1"/>
</dbReference>
<evidence type="ECO:0000256" key="6">
    <source>
        <dbReference type="SAM" id="SignalP"/>
    </source>
</evidence>
<comment type="caution">
    <text evidence="10">The sequence shown here is derived from an EMBL/GenBank/DDBJ whole genome shotgun (WGS) entry which is preliminary data.</text>
</comment>
<feature type="chain" id="PRO_5009950623" evidence="6">
    <location>
        <begin position="31"/>
        <end position="521"/>
    </location>
</feature>
<dbReference type="Pfam" id="PF00746">
    <property type="entry name" value="Gram_pos_anchor"/>
    <property type="match status" value="1"/>
</dbReference>
<sequence>MNKVLKGLVAVAATAAMAIAGVAGASTAMAEDTTSSGFSITINKTETGHTYEAYQVFTGRLDETTLSDIEWGEDVDGVALSAAKYGNKGAKDIAKELKNATDAEAFANNVAGGNGAKSYLKTATHSVKGETGQSKAITGLSAGYYLLKDTIDSTAAQPAAYTKFILKVVGNVDVTPKTDTPSVEKKVQENSNKYVTNGGYGAGYNDVADYNIGDAVPFKLIGTVPNMDRYDTYKYTFNDTASNGLTLPSKNGVKVYVADDKAGTNKADITSSAAITVEDQNLTVAFTDLKTVKGVIAGKYIIVEYSATLNGNAVIGLPGNENAVKLIFSNNPNQSGQGGSNPQGETPEDKVIVFTYQLNGTKVDATDKNKTLKDAEFKLQRQSDNKWAQITDGKVTAWGDEGNATVVKSDDNGNFSVAGLDDGTYNVKETKAPAGYDLPADPFVVTLTARTKNNQEWDGTPANALINPTNGQFNETFVNNAGSSLPSTGGMGTTILYAAGAAIVLVAAFGIAFAVRRRNAR</sequence>
<feature type="domain" description="SpaA-like prealbumin fold" evidence="9">
    <location>
        <begin position="358"/>
        <end position="455"/>
    </location>
</feature>
<dbReference type="PATRIC" id="fig|518635.17.peg.1522"/>